<organism evidence="7 8">
    <name type="scientific">Thermaurantimonas aggregans</name>
    <dbReference type="NCBI Taxonomy" id="2173829"/>
    <lineage>
        <taxon>Bacteria</taxon>
        <taxon>Pseudomonadati</taxon>
        <taxon>Bacteroidota</taxon>
        <taxon>Flavobacteriia</taxon>
        <taxon>Flavobacteriales</taxon>
        <taxon>Schleiferiaceae</taxon>
        <taxon>Thermaurantimonas</taxon>
    </lineage>
</organism>
<feature type="transmembrane region" description="Helical" evidence="5">
    <location>
        <begin position="277"/>
        <end position="299"/>
    </location>
</feature>
<evidence type="ECO:0000259" key="6">
    <source>
        <dbReference type="Pfam" id="PF04932"/>
    </source>
</evidence>
<evidence type="ECO:0000256" key="2">
    <source>
        <dbReference type="ARBA" id="ARBA00022692"/>
    </source>
</evidence>
<feature type="transmembrane region" description="Helical" evidence="5">
    <location>
        <begin position="450"/>
        <end position="470"/>
    </location>
</feature>
<comment type="caution">
    <text evidence="7">The sequence shown here is derived from an EMBL/GenBank/DDBJ whole genome shotgun (WGS) entry which is preliminary data.</text>
</comment>
<feature type="domain" description="O-antigen ligase-related" evidence="6">
    <location>
        <begin position="238"/>
        <end position="399"/>
    </location>
</feature>
<protein>
    <recommendedName>
        <fullName evidence="6">O-antigen ligase-related domain-containing protein</fullName>
    </recommendedName>
</protein>
<feature type="transmembrane region" description="Helical" evidence="5">
    <location>
        <begin position="164"/>
        <end position="184"/>
    </location>
</feature>
<dbReference type="EMBL" id="BHZE01000015">
    <property type="protein sequence ID" value="GCD78063.1"/>
    <property type="molecule type" value="Genomic_DNA"/>
</dbReference>
<feature type="transmembrane region" description="Helical" evidence="5">
    <location>
        <begin position="421"/>
        <end position="438"/>
    </location>
</feature>
<evidence type="ECO:0000256" key="4">
    <source>
        <dbReference type="ARBA" id="ARBA00023136"/>
    </source>
</evidence>
<reference evidence="7 8" key="1">
    <citation type="submission" date="2018-11" db="EMBL/GenBank/DDBJ databases">
        <title>Schleiferia aggregans sp. nov., a moderately thermophilic heterotrophic bacterium isolated from microbial mats at a terrestrial hot spring.</title>
        <authorList>
            <person name="Iino T."/>
            <person name="Ohkuma M."/>
            <person name="Haruta S."/>
        </authorList>
    </citation>
    <scope>NUCLEOTIDE SEQUENCE [LARGE SCALE GENOMIC DNA]</scope>
    <source>
        <strain evidence="7 8">LA</strain>
    </source>
</reference>
<dbReference type="Proteomes" id="UP000286715">
    <property type="component" value="Unassembled WGS sequence"/>
</dbReference>
<feature type="transmembrane region" description="Helical" evidence="5">
    <location>
        <begin position="253"/>
        <end position="270"/>
    </location>
</feature>
<dbReference type="OrthoDB" id="871774at2"/>
<evidence type="ECO:0000256" key="5">
    <source>
        <dbReference type="SAM" id="Phobius"/>
    </source>
</evidence>
<dbReference type="GO" id="GO:0016020">
    <property type="term" value="C:membrane"/>
    <property type="evidence" value="ECO:0007669"/>
    <property type="project" value="UniProtKB-SubCell"/>
</dbReference>
<dbReference type="AlphaFoldDB" id="A0A401XM27"/>
<dbReference type="InterPro" id="IPR007016">
    <property type="entry name" value="O-antigen_ligase-rel_domated"/>
</dbReference>
<feature type="transmembrane region" description="Helical" evidence="5">
    <location>
        <begin position="204"/>
        <end position="224"/>
    </location>
</feature>
<feature type="transmembrane region" description="Helical" evidence="5">
    <location>
        <begin position="390"/>
        <end position="409"/>
    </location>
</feature>
<accession>A0A401XM27</accession>
<keyword evidence="4 5" id="KW-0472">Membrane</keyword>
<keyword evidence="8" id="KW-1185">Reference proteome</keyword>
<feature type="transmembrane region" description="Helical" evidence="5">
    <location>
        <begin position="7"/>
        <end position="24"/>
    </location>
</feature>
<dbReference type="RefSeq" id="WP_124398125.1">
    <property type="nucleotide sequence ID" value="NZ_BHZE01000015.1"/>
</dbReference>
<proteinExistence type="predicted"/>
<feature type="transmembrane region" description="Helical" evidence="5">
    <location>
        <begin position="108"/>
        <end position="125"/>
    </location>
</feature>
<evidence type="ECO:0000313" key="7">
    <source>
        <dbReference type="EMBL" id="GCD78063.1"/>
    </source>
</evidence>
<dbReference type="InterPro" id="IPR051533">
    <property type="entry name" value="WaaL-like"/>
</dbReference>
<evidence type="ECO:0000256" key="3">
    <source>
        <dbReference type="ARBA" id="ARBA00022989"/>
    </source>
</evidence>
<dbReference type="PANTHER" id="PTHR37422">
    <property type="entry name" value="TEICHURONIC ACID BIOSYNTHESIS PROTEIN TUAE"/>
    <property type="match status" value="1"/>
</dbReference>
<feature type="transmembrane region" description="Helical" evidence="5">
    <location>
        <begin position="137"/>
        <end position="155"/>
    </location>
</feature>
<keyword evidence="2 5" id="KW-0812">Transmembrane</keyword>
<dbReference type="Pfam" id="PF04932">
    <property type="entry name" value="Wzy_C"/>
    <property type="match status" value="1"/>
</dbReference>
<feature type="transmembrane region" description="Helical" evidence="5">
    <location>
        <begin position="74"/>
        <end position="96"/>
    </location>
</feature>
<keyword evidence="3 5" id="KW-1133">Transmembrane helix</keyword>
<comment type="subcellular location">
    <subcellularLocation>
        <location evidence="1">Membrane</location>
        <topology evidence="1">Multi-pass membrane protein</topology>
    </subcellularLocation>
</comment>
<sequence length="476" mass="54083">MKNLSNNSIIYGAGILYLICVAIFTATENFLLMVIPFGLALAALTFLAMDKVLWFLLLSTPFSVEIYFEDLKSAVGVPGEPFMAGLLILFILKIFVEGKFQPKFSAHPMSLTLVIYLFWMFFTSLTSSMPFVSFKYFLARLWFVVVFYFLFSLLLRKKENLKTFFWFYMAPLTVVVIYTLVRHIEFGLTKQASTWVMTPFFREHTNYGAALAMYVPVSFAFAFFIKDKLWIRILYFIVLGILLVGLILSFTRAAWLSVLAATGVLLILVLRIKWYTVVAAFALLLGVILYNWTDIYMVLSKNQKVSSDDLGEHVTSATNISTDVSNLERINRWKSAIRMFKERPVVGWGPGTYMFQYAPFQKPHEKTIISTNNADLGNAHSEYLGPLAEMGLPGLILVLAIVLQIFILGHKMYNSELNHETKVLVLAAFLGLITYFSHGLLNNFLDIDKSAVSVFSFISLLVCADVYYMGEKKKNS</sequence>
<dbReference type="PANTHER" id="PTHR37422:SF13">
    <property type="entry name" value="LIPOPOLYSACCHARIDE BIOSYNTHESIS PROTEIN PA4999-RELATED"/>
    <property type="match status" value="1"/>
</dbReference>
<feature type="transmembrane region" description="Helical" evidence="5">
    <location>
        <begin position="229"/>
        <end position="247"/>
    </location>
</feature>
<gene>
    <name evidence="7" type="ORF">JCM31826_15450</name>
</gene>
<evidence type="ECO:0000313" key="8">
    <source>
        <dbReference type="Proteomes" id="UP000286715"/>
    </source>
</evidence>
<evidence type="ECO:0000256" key="1">
    <source>
        <dbReference type="ARBA" id="ARBA00004141"/>
    </source>
</evidence>
<name>A0A401XM27_9FLAO</name>